<protein>
    <submittedName>
        <fullName evidence="1">Uncharacterized protein</fullName>
    </submittedName>
</protein>
<name>A0A0H3HMF8_BURP2</name>
<dbReference type="EMBL" id="CP002833">
    <property type="protein sequence ID" value="AFI67499.1"/>
    <property type="molecule type" value="Genomic_DNA"/>
</dbReference>
<evidence type="ECO:0000313" key="1">
    <source>
        <dbReference type="EMBL" id="AFI67499.1"/>
    </source>
</evidence>
<reference evidence="1 2" key="1">
    <citation type="journal article" date="2012" name="PLoS ONE">
        <title>Evolution of Burkholderia pseudomallei in recurrent melioidosis.</title>
        <authorList>
            <person name="Hayden H.S."/>
            <person name="Lim R."/>
            <person name="Brittnacher M.J."/>
            <person name="Sims E.H."/>
            <person name="Ramage E.R."/>
            <person name="Fong C."/>
            <person name="Wu Z."/>
            <person name="Crist E."/>
            <person name="Chang J."/>
            <person name="Zhou Y."/>
            <person name="Radey M."/>
            <person name="Rohmer L."/>
            <person name="Haugen E."/>
            <person name="Gillett W."/>
            <person name="Wuthiekanun V."/>
            <person name="Peacock S.J."/>
            <person name="Kaul R."/>
            <person name="Miller S.I."/>
            <person name="Manoil C."/>
            <person name="Jacobs M.A."/>
        </authorList>
    </citation>
    <scope>NUCLEOTIDE SEQUENCE [LARGE SCALE GENOMIC DNA]</scope>
    <source>
        <strain evidence="1 2">1026b</strain>
    </source>
</reference>
<dbReference type="KEGG" id="bpz:BP1026B_I2913"/>
<organism evidence="1 2">
    <name type="scientific">Burkholderia pseudomallei (strain 1026b)</name>
    <dbReference type="NCBI Taxonomy" id="884204"/>
    <lineage>
        <taxon>Bacteria</taxon>
        <taxon>Pseudomonadati</taxon>
        <taxon>Pseudomonadota</taxon>
        <taxon>Betaproteobacteria</taxon>
        <taxon>Burkholderiales</taxon>
        <taxon>Burkholderiaceae</taxon>
        <taxon>Burkholderia</taxon>
        <taxon>pseudomallei group</taxon>
    </lineage>
</organism>
<dbReference type="AlphaFoldDB" id="A0A0H3HMF8"/>
<accession>A0A0H3HMF8</accession>
<proteinExistence type="predicted"/>
<gene>
    <name evidence="1" type="ordered locus">BP1026B_I2913</name>
</gene>
<evidence type="ECO:0000313" key="2">
    <source>
        <dbReference type="Proteomes" id="UP000010087"/>
    </source>
</evidence>
<dbReference type="Proteomes" id="UP000010087">
    <property type="component" value="Chromosome 1"/>
</dbReference>
<sequence length="73" mass="8208">MRISQILTFRNFPKNFLREDLSGGKKIIGAEVFNAPVTRISVSISESVKVLGKFFLRTGRASGQDFVFLLNPF</sequence>